<feature type="transmembrane region" description="Helical" evidence="1">
    <location>
        <begin position="61"/>
        <end position="83"/>
    </location>
</feature>
<dbReference type="Proteomes" id="UP000192761">
    <property type="component" value="Unassembled WGS sequence"/>
</dbReference>
<evidence type="ECO:0000313" key="3">
    <source>
        <dbReference type="Proteomes" id="UP000192761"/>
    </source>
</evidence>
<reference evidence="2 3" key="1">
    <citation type="submission" date="2017-04" db="EMBL/GenBank/DDBJ databases">
        <authorList>
            <person name="Afonso C.L."/>
            <person name="Miller P.J."/>
            <person name="Scott M.A."/>
            <person name="Spackman E."/>
            <person name="Goraichik I."/>
            <person name="Dimitrov K.M."/>
            <person name="Suarez D.L."/>
            <person name="Swayne D.E."/>
        </authorList>
    </citation>
    <scope>NUCLEOTIDE SEQUENCE [LARGE SCALE GENOMIC DNA]</scope>
    <source>
        <strain evidence="2 3">DSM 23236</strain>
    </source>
</reference>
<keyword evidence="1" id="KW-0812">Transmembrane</keyword>
<feature type="transmembrane region" description="Helical" evidence="1">
    <location>
        <begin position="37"/>
        <end position="55"/>
    </location>
</feature>
<feature type="transmembrane region" description="Helical" evidence="1">
    <location>
        <begin position="201"/>
        <end position="222"/>
    </location>
</feature>
<accession>A0A1W1XS19</accession>
<feature type="transmembrane region" description="Helical" evidence="1">
    <location>
        <begin position="228"/>
        <end position="250"/>
    </location>
</feature>
<evidence type="ECO:0008006" key="4">
    <source>
        <dbReference type="Google" id="ProtNLM"/>
    </source>
</evidence>
<dbReference type="OrthoDB" id="5298483at2"/>
<dbReference type="RefSeq" id="WP_084091219.1">
    <property type="nucleotide sequence ID" value="NZ_FWXD01000014.1"/>
</dbReference>
<sequence length="255" mass="27534">MQLDDIVIDKSIEPRRLPASAGWRWIVQAFRLFGRHWTVFLLQSLLFTLIALFAMQNSIVLLVFATLTPMLLAGTSYSAAKAVEGEKPMLIDLFAGFRLAPQPLLRLGAIYFLVSLLVSGGLSLIEGALGADKVLKSLQDAVKAGSDVATLNLDVTPLAWLLMAMLVAVAAIQSLFYFAAPLVMLKGATPGEAVRLSTTAFWRNLMPLSVAGLVFMGLALLGSVALPLLLAMLPVMMLFGYTSYADIFAIPTRSE</sequence>
<dbReference type="AlphaFoldDB" id="A0A1W1XS19"/>
<keyword evidence="1" id="KW-1133">Transmembrane helix</keyword>
<dbReference type="NCBIfam" id="NF041043">
    <property type="entry name" value="BPSS1780_fam"/>
    <property type="match status" value="1"/>
</dbReference>
<evidence type="ECO:0000256" key="1">
    <source>
        <dbReference type="SAM" id="Phobius"/>
    </source>
</evidence>
<dbReference type="STRING" id="1121001.SAMN02745857_02593"/>
<feature type="transmembrane region" description="Helical" evidence="1">
    <location>
        <begin position="104"/>
        <end position="125"/>
    </location>
</feature>
<proteinExistence type="predicted"/>
<gene>
    <name evidence="2" type="ORF">SAMN02745857_02593</name>
</gene>
<feature type="transmembrane region" description="Helical" evidence="1">
    <location>
        <begin position="158"/>
        <end position="180"/>
    </location>
</feature>
<dbReference type="InterPro" id="IPR047798">
    <property type="entry name" value="BPSS1780-like"/>
</dbReference>
<organism evidence="2 3">
    <name type="scientific">Andreprevotia lacus DSM 23236</name>
    <dbReference type="NCBI Taxonomy" id="1121001"/>
    <lineage>
        <taxon>Bacteria</taxon>
        <taxon>Pseudomonadati</taxon>
        <taxon>Pseudomonadota</taxon>
        <taxon>Betaproteobacteria</taxon>
        <taxon>Neisseriales</taxon>
        <taxon>Chitinibacteraceae</taxon>
        <taxon>Andreprevotia</taxon>
    </lineage>
</organism>
<keyword evidence="3" id="KW-1185">Reference proteome</keyword>
<dbReference type="EMBL" id="FWXD01000014">
    <property type="protein sequence ID" value="SMC26686.1"/>
    <property type="molecule type" value="Genomic_DNA"/>
</dbReference>
<keyword evidence="1" id="KW-0472">Membrane</keyword>
<name>A0A1W1XS19_9NEIS</name>
<evidence type="ECO:0000313" key="2">
    <source>
        <dbReference type="EMBL" id="SMC26686.1"/>
    </source>
</evidence>
<protein>
    <recommendedName>
        <fullName evidence="4">Transmembrane protein</fullName>
    </recommendedName>
</protein>